<dbReference type="EMBL" id="CP001744">
    <property type="protein sequence ID" value="ADG68484.1"/>
    <property type="molecule type" value="Genomic_DNA"/>
</dbReference>
<reference evidence="1 2" key="1">
    <citation type="journal article" date="2010" name="Stand. Genomic Sci.">
        <title>Complete genome sequence of Planctomyces limnophilus type strain (Mu 290).</title>
        <authorList>
            <person name="Labutti K."/>
            <person name="Sikorski J."/>
            <person name="Schneider S."/>
            <person name="Nolan M."/>
            <person name="Lucas S."/>
            <person name="Glavina Del Rio T."/>
            <person name="Tice H."/>
            <person name="Cheng J.F."/>
            <person name="Goodwin L."/>
            <person name="Pitluck S."/>
            <person name="Liolios K."/>
            <person name="Ivanova N."/>
            <person name="Mavromatis K."/>
            <person name="Mikhailova N."/>
            <person name="Pati A."/>
            <person name="Chen A."/>
            <person name="Palaniappan K."/>
            <person name="Land M."/>
            <person name="Hauser L."/>
            <person name="Chang Y.J."/>
            <person name="Jeffries C.D."/>
            <person name="Tindall B.J."/>
            <person name="Rohde M."/>
            <person name="Goker M."/>
            <person name="Woyke T."/>
            <person name="Bristow J."/>
            <person name="Eisen J.A."/>
            <person name="Markowitz V."/>
            <person name="Hugenholtz P."/>
            <person name="Kyrpides N.C."/>
            <person name="Klenk H.P."/>
            <person name="Lapidus A."/>
        </authorList>
    </citation>
    <scope>NUCLEOTIDE SEQUENCE [LARGE SCALE GENOMIC DNA]</scope>
    <source>
        <strain evidence="2">ATCC 43296 / DSM 3776 / IFAM 1008 / 290</strain>
    </source>
</reference>
<proteinExistence type="predicted"/>
<protein>
    <submittedName>
        <fullName evidence="1">Uncharacterized protein</fullName>
    </submittedName>
</protein>
<accession>D5SQM2</accession>
<dbReference type="HOGENOM" id="CLU_2118814_0_0_0"/>
<dbReference type="KEGG" id="plm:Plim_2661"/>
<evidence type="ECO:0000313" key="2">
    <source>
        <dbReference type="Proteomes" id="UP000002220"/>
    </source>
</evidence>
<sequence>MTAGVEGVELGQEGVWEWFELGSGGVNGFQRVVFETLSDQARPLVPLGHRSPEDEQPVSASLYILGHFLNSIVYIFVCSSIHVPGCLSNKCRNCLKLLSLREYITTVIFNRCNP</sequence>
<name>D5SQM2_PLAL2</name>
<gene>
    <name evidence="1" type="ordered locus">Plim_2661</name>
</gene>
<dbReference type="AlphaFoldDB" id="D5SQM2"/>
<keyword evidence="2" id="KW-1185">Reference proteome</keyword>
<dbReference type="STRING" id="521674.Plim_2661"/>
<dbReference type="Proteomes" id="UP000002220">
    <property type="component" value="Chromosome"/>
</dbReference>
<evidence type="ECO:0000313" key="1">
    <source>
        <dbReference type="EMBL" id="ADG68484.1"/>
    </source>
</evidence>
<organism evidence="1 2">
    <name type="scientific">Planctopirus limnophila (strain ATCC 43296 / DSM 3776 / IFAM 1008 / Mu 290)</name>
    <name type="common">Planctomyces limnophilus</name>
    <dbReference type="NCBI Taxonomy" id="521674"/>
    <lineage>
        <taxon>Bacteria</taxon>
        <taxon>Pseudomonadati</taxon>
        <taxon>Planctomycetota</taxon>
        <taxon>Planctomycetia</taxon>
        <taxon>Planctomycetales</taxon>
        <taxon>Planctomycetaceae</taxon>
        <taxon>Planctopirus</taxon>
    </lineage>
</organism>